<dbReference type="GO" id="GO:0045087">
    <property type="term" value="P:innate immune response"/>
    <property type="evidence" value="ECO:0007669"/>
    <property type="project" value="TreeGrafter"/>
</dbReference>
<proteinExistence type="predicted"/>
<feature type="chain" id="PRO_5043652994" description="WAP domain-containing protein" evidence="1">
    <location>
        <begin position="26"/>
        <end position="173"/>
    </location>
</feature>
<dbReference type="AlphaFoldDB" id="A0AAV7AX89"/>
<reference evidence="3" key="1">
    <citation type="thesis" date="2020" institute="ProQuest LLC" country="789 East Eisenhower Parkway, Ann Arbor, MI, USA">
        <title>Comparative Genomics and Chromosome Evolution.</title>
        <authorList>
            <person name="Mudd A.B."/>
        </authorList>
    </citation>
    <scope>NUCLEOTIDE SEQUENCE</scope>
    <source>
        <strain evidence="3">237g6f4</strain>
        <tissue evidence="3">Blood</tissue>
    </source>
</reference>
<evidence type="ECO:0000256" key="1">
    <source>
        <dbReference type="SAM" id="SignalP"/>
    </source>
</evidence>
<accession>A0AAV7AX89</accession>
<dbReference type="Gene3D" id="4.10.75.10">
    <property type="entry name" value="Elafin-like"/>
    <property type="match status" value="3"/>
</dbReference>
<dbReference type="PRINTS" id="PR00003">
    <property type="entry name" value="4DISULPHCORE"/>
</dbReference>
<dbReference type="InterPro" id="IPR050514">
    <property type="entry name" value="WAP_four-disulfide_core"/>
</dbReference>
<dbReference type="PROSITE" id="PS51390">
    <property type="entry name" value="WAP"/>
    <property type="match status" value="2"/>
</dbReference>
<keyword evidence="1" id="KW-0732">Signal</keyword>
<dbReference type="GO" id="GO:0004867">
    <property type="term" value="F:serine-type endopeptidase inhibitor activity"/>
    <property type="evidence" value="ECO:0007669"/>
    <property type="project" value="TreeGrafter"/>
</dbReference>
<evidence type="ECO:0000313" key="3">
    <source>
        <dbReference type="EMBL" id="KAG8566209.1"/>
    </source>
</evidence>
<gene>
    <name evidence="3" type="ORF">GDO81_013138</name>
</gene>
<dbReference type="Proteomes" id="UP000824782">
    <property type="component" value="Unassembled WGS sequence"/>
</dbReference>
<dbReference type="PANTHER" id="PTHR19441:SF98">
    <property type="entry name" value="WAP DOMAIN-CONTAINING PROTEIN"/>
    <property type="match status" value="1"/>
</dbReference>
<evidence type="ECO:0000313" key="4">
    <source>
        <dbReference type="Proteomes" id="UP000824782"/>
    </source>
</evidence>
<feature type="signal peptide" evidence="1">
    <location>
        <begin position="1"/>
        <end position="25"/>
    </location>
</feature>
<feature type="domain" description="WAP" evidence="2">
    <location>
        <begin position="123"/>
        <end position="171"/>
    </location>
</feature>
<comment type="caution">
    <text evidence="3">The sequence shown here is derived from an EMBL/GenBank/DDBJ whole genome shotgun (WGS) entry which is preliminary data.</text>
</comment>
<dbReference type="GO" id="GO:0005615">
    <property type="term" value="C:extracellular space"/>
    <property type="evidence" value="ECO:0007669"/>
    <property type="project" value="TreeGrafter"/>
</dbReference>
<dbReference type="PANTHER" id="PTHR19441">
    <property type="entry name" value="WHEY ACDIC PROTEIN WAP"/>
    <property type="match status" value="1"/>
</dbReference>
<dbReference type="InterPro" id="IPR008197">
    <property type="entry name" value="WAP_dom"/>
</dbReference>
<keyword evidence="4" id="KW-1185">Reference proteome</keyword>
<protein>
    <recommendedName>
        <fullName evidence="2">WAP domain-containing protein</fullName>
    </recommendedName>
</protein>
<sequence length="173" mass="18678">MRMNCIQASFLGVFLCFVALRITSAVIIKPGVCPPERFYNSTLFPPPSCESDGECPGDKKCCLDNNARFCKTPAKERGKSCLKTPPKKFPSMKRCNDECSSDSECAPGSKCCFKICGNKCLPKRVKKGSCPKVPVMNCLIAERPLCINDAGCPGQEKCCPSGCSSKCQAVVKG</sequence>
<dbReference type="EMBL" id="WNYA01000006">
    <property type="protein sequence ID" value="KAG8566209.1"/>
    <property type="molecule type" value="Genomic_DNA"/>
</dbReference>
<dbReference type="InterPro" id="IPR036645">
    <property type="entry name" value="Elafin-like_sf"/>
</dbReference>
<feature type="domain" description="WAP" evidence="2">
    <location>
        <begin position="26"/>
        <end position="74"/>
    </location>
</feature>
<name>A0AAV7AX89_ENGPU</name>
<dbReference type="SUPFAM" id="SSF57256">
    <property type="entry name" value="Elafin-like"/>
    <property type="match status" value="3"/>
</dbReference>
<dbReference type="SMART" id="SM00217">
    <property type="entry name" value="WAP"/>
    <property type="match status" value="3"/>
</dbReference>
<dbReference type="Pfam" id="PF00095">
    <property type="entry name" value="WAP"/>
    <property type="match status" value="3"/>
</dbReference>
<dbReference type="GO" id="GO:0019731">
    <property type="term" value="P:antibacterial humoral response"/>
    <property type="evidence" value="ECO:0007669"/>
    <property type="project" value="TreeGrafter"/>
</dbReference>
<organism evidence="3 4">
    <name type="scientific">Engystomops pustulosus</name>
    <name type="common">Tungara frog</name>
    <name type="synonym">Physalaemus pustulosus</name>
    <dbReference type="NCBI Taxonomy" id="76066"/>
    <lineage>
        <taxon>Eukaryota</taxon>
        <taxon>Metazoa</taxon>
        <taxon>Chordata</taxon>
        <taxon>Craniata</taxon>
        <taxon>Vertebrata</taxon>
        <taxon>Euteleostomi</taxon>
        <taxon>Amphibia</taxon>
        <taxon>Batrachia</taxon>
        <taxon>Anura</taxon>
        <taxon>Neobatrachia</taxon>
        <taxon>Hyloidea</taxon>
        <taxon>Leptodactylidae</taxon>
        <taxon>Leiuperinae</taxon>
        <taxon>Engystomops</taxon>
    </lineage>
</organism>
<evidence type="ECO:0000259" key="2">
    <source>
        <dbReference type="PROSITE" id="PS51390"/>
    </source>
</evidence>